<evidence type="ECO:0000256" key="1">
    <source>
        <dbReference type="ARBA" id="ARBA00006354"/>
    </source>
</evidence>
<name>A0A432ZDM4_9GAMM</name>
<dbReference type="InterPro" id="IPR014721">
    <property type="entry name" value="Ribsml_uS5_D2-typ_fold_subgr"/>
</dbReference>
<dbReference type="RefSeq" id="WP_126784788.1">
    <property type="nucleotide sequence ID" value="NZ_PIQF01000002.1"/>
</dbReference>
<sequence length="510" mass="56020">MALATVFTRASMGIEAPEIRVEVDLARGLPGFAIVGLPTATIREAKDRVKAALTNAGLEFPPATKITVNLSPADVPKQGARYELAIAIGILVASGQISDTVIKDTEFYGELALNAELLPVTGLVPALLACRKAKRQAFIPLKNEQEASLINHQISWLVPDLVSIFEHLHQHQQLRKTKSLAWQEYQQPDIGDIADVMGQQQAKRALLLAAAGRHHILFVGPPGTGKTMLAQRLLGLMPVLTESQALELASIHSIAQVAQQQQDWRRRDFRNPHHSCSAAALVGGGSPPKPGEISLAHESILFLDELPEFSRHVLDSLREPLESGQVTISRAAHQVQFPANFQLVCALNPSPCGQFDGSLASCRSTPDQIINYLNKLSGPLLDRIDIQVSVPRETNSLRQQKTVKEGLTSAELRAQVESAHQRQHQRQGCLNSELKAKDLLGYCQLTDQDHEFLIAAIEKLKLSHRAYHRTLRLARTVADLEQSPIVAKKHLAEAMGYRALDQLIQQVQSL</sequence>
<evidence type="ECO:0000313" key="3">
    <source>
        <dbReference type="EMBL" id="RUO76065.1"/>
    </source>
</evidence>
<dbReference type="PANTHER" id="PTHR32039">
    <property type="entry name" value="MAGNESIUM-CHELATASE SUBUNIT CHLI"/>
    <property type="match status" value="1"/>
</dbReference>
<dbReference type="PANTHER" id="PTHR32039:SF7">
    <property type="entry name" value="COMPETENCE PROTEIN COMM"/>
    <property type="match status" value="1"/>
</dbReference>
<dbReference type="SUPFAM" id="SSF52540">
    <property type="entry name" value="P-loop containing nucleoside triphosphate hydrolases"/>
    <property type="match status" value="1"/>
</dbReference>
<gene>
    <name evidence="3" type="ORF">CWI81_08080</name>
</gene>
<evidence type="ECO:0000313" key="4">
    <source>
        <dbReference type="Proteomes" id="UP000287908"/>
    </source>
</evidence>
<protein>
    <submittedName>
        <fullName evidence="3">ATP-dependent protease</fullName>
    </submittedName>
</protein>
<dbReference type="InterPro" id="IPR027417">
    <property type="entry name" value="P-loop_NTPase"/>
</dbReference>
<dbReference type="InterPro" id="IPR045006">
    <property type="entry name" value="CHLI-like"/>
</dbReference>
<dbReference type="GO" id="GO:0005524">
    <property type="term" value="F:ATP binding"/>
    <property type="evidence" value="ECO:0007669"/>
    <property type="project" value="InterPro"/>
</dbReference>
<dbReference type="Proteomes" id="UP000287908">
    <property type="component" value="Unassembled WGS sequence"/>
</dbReference>
<dbReference type="Gene3D" id="3.30.230.10">
    <property type="match status" value="1"/>
</dbReference>
<accession>A0A432ZDM4</accession>
<dbReference type="Gene3D" id="3.40.50.300">
    <property type="entry name" value="P-loop containing nucleotide triphosphate hydrolases"/>
    <property type="match status" value="1"/>
</dbReference>
<dbReference type="AlphaFoldDB" id="A0A432ZDM4"/>
<dbReference type="Pfam" id="PF01078">
    <property type="entry name" value="Mg_chelatase"/>
    <property type="match status" value="1"/>
</dbReference>
<reference evidence="3 4" key="1">
    <citation type="journal article" date="2011" name="Front. Microbiol.">
        <title>Genomic signatures of strain selection and enhancement in Bacillus atrophaeus var. globigii, a historical biowarfare simulant.</title>
        <authorList>
            <person name="Gibbons H.S."/>
            <person name="Broomall S.M."/>
            <person name="McNew L.A."/>
            <person name="Daligault H."/>
            <person name="Chapman C."/>
            <person name="Bruce D."/>
            <person name="Karavis M."/>
            <person name="Krepps M."/>
            <person name="McGregor P.A."/>
            <person name="Hong C."/>
            <person name="Park K.H."/>
            <person name="Akmal A."/>
            <person name="Feldman A."/>
            <person name="Lin J.S."/>
            <person name="Chang W.E."/>
            <person name="Higgs B.W."/>
            <person name="Demirev P."/>
            <person name="Lindquist J."/>
            <person name="Liem A."/>
            <person name="Fochler E."/>
            <person name="Read T.D."/>
            <person name="Tapia R."/>
            <person name="Johnson S."/>
            <person name="Bishop-Lilly K.A."/>
            <person name="Detter C."/>
            <person name="Han C."/>
            <person name="Sozhamannan S."/>
            <person name="Rosenzweig C.N."/>
            <person name="Skowronski E.W."/>
        </authorList>
    </citation>
    <scope>NUCLEOTIDE SEQUENCE [LARGE SCALE GENOMIC DNA]</scope>
    <source>
        <strain evidence="3 4">CL-SP19</strain>
    </source>
</reference>
<evidence type="ECO:0000259" key="2">
    <source>
        <dbReference type="SMART" id="SM00382"/>
    </source>
</evidence>
<keyword evidence="3" id="KW-0378">Hydrolase</keyword>
<keyword evidence="3" id="KW-0645">Protease</keyword>
<dbReference type="SUPFAM" id="SSF54211">
    <property type="entry name" value="Ribosomal protein S5 domain 2-like"/>
    <property type="match status" value="1"/>
</dbReference>
<dbReference type="GO" id="GO:0006508">
    <property type="term" value="P:proteolysis"/>
    <property type="evidence" value="ECO:0007669"/>
    <property type="project" value="UniProtKB-KW"/>
</dbReference>
<feature type="domain" description="AAA+ ATPase" evidence="2">
    <location>
        <begin position="212"/>
        <end position="394"/>
    </location>
</feature>
<proteinExistence type="inferred from homology"/>
<dbReference type="SMART" id="SM00382">
    <property type="entry name" value="AAA"/>
    <property type="match status" value="1"/>
</dbReference>
<organism evidence="3 4">
    <name type="scientific">Idiomarina seosinensis</name>
    <dbReference type="NCBI Taxonomy" id="281739"/>
    <lineage>
        <taxon>Bacteria</taxon>
        <taxon>Pseudomonadati</taxon>
        <taxon>Pseudomonadota</taxon>
        <taxon>Gammaproteobacteria</taxon>
        <taxon>Alteromonadales</taxon>
        <taxon>Idiomarinaceae</taxon>
        <taxon>Idiomarina</taxon>
    </lineage>
</organism>
<dbReference type="Pfam" id="PF13335">
    <property type="entry name" value="Mg_chelatase_C"/>
    <property type="match status" value="1"/>
</dbReference>
<comment type="similarity">
    <text evidence="1">Belongs to the Mg-chelatase subunits D/I family. ComM subfamily.</text>
</comment>
<dbReference type="InterPro" id="IPR020568">
    <property type="entry name" value="Ribosomal_Su5_D2-typ_SF"/>
</dbReference>
<dbReference type="EMBL" id="PIQF01000002">
    <property type="protein sequence ID" value="RUO76065.1"/>
    <property type="molecule type" value="Genomic_DNA"/>
</dbReference>
<dbReference type="Pfam" id="PF13541">
    <property type="entry name" value="ChlI"/>
    <property type="match status" value="1"/>
</dbReference>
<dbReference type="InterPro" id="IPR004482">
    <property type="entry name" value="Mg_chelat-rel"/>
</dbReference>
<dbReference type="OrthoDB" id="9813147at2"/>
<dbReference type="InterPro" id="IPR003593">
    <property type="entry name" value="AAA+_ATPase"/>
</dbReference>
<dbReference type="GO" id="GO:0008233">
    <property type="term" value="F:peptidase activity"/>
    <property type="evidence" value="ECO:0007669"/>
    <property type="project" value="UniProtKB-KW"/>
</dbReference>
<dbReference type="InterPro" id="IPR025158">
    <property type="entry name" value="Mg_chelat-rel_C"/>
</dbReference>
<dbReference type="InterPro" id="IPR000523">
    <property type="entry name" value="Mg_chelatse_chII-like_cat_dom"/>
</dbReference>
<keyword evidence="4" id="KW-1185">Reference proteome</keyword>
<comment type="caution">
    <text evidence="3">The sequence shown here is derived from an EMBL/GenBank/DDBJ whole genome shotgun (WGS) entry which is preliminary data.</text>
</comment>
<dbReference type="NCBIfam" id="TIGR00368">
    <property type="entry name" value="YifB family Mg chelatase-like AAA ATPase"/>
    <property type="match status" value="1"/>
</dbReference>